<comment type="caution">
    <text evidence="5">The sequence shown here is derived from an EMBL/GenBank/DDBJ whole genome shotgun (WGS) entry which is preliminary data.</text>
</comment>
<name>A0A8J5FEQ7_ZINOF</name>
<dbReference type="EMBL" id="JACMSC010000015">
    <property type="protein sequence ID" value="KAG6486346.1"/>
    <property type="molecule type" value="Genomic_DNA"/>
</dbReference>
<dbReference type="Proteomes" id="UP000734854">
    <property type="component" value="Unassembled WGS sequence"/>
</dbReference>
<feature type="region of interest" description="Disordered" evidence="3">
    <location>
        <begin position="167"/>
        <end position="190"/>
    </location>
</feature>
<feature type="zinc finger region" description="C3H1-type" evidence="2">
    <location>
        <begin position="27"/>
        <end position="53"/>
    </location>
</feature>
<keyword evidence="2" id="KW-0862">Zinc</keyword>
<dbReference type="PANTHER" id="PTHR44489">
    <property type="match status" value="1"/>
</dbReference>
<evidence type="ECO:0000313" key="5">
    <source>
        <dbReference type="EMBL" id="KAG6486346.1"/>
    </source>
</evidence>
<dbReference type="InterPro" id="IPR019775">
    <property type="entry name" value="WD40_repeat_CS"/>
</dbReference>
<evidence type="ECO:0000259" key="4">
    <source>
        <dbReference type="PROSITE" id="PS50103"/>
    </source>
</evidence>
<sequence>MEKTDFVRRGIKRVYQRPNSSYHATAPSHLRVCYYWRAGRCNRHPCRFLHGELADAPTPVAAAIMKRWLAPTYANTSGLPSVLGKRRDASPPVVANKNDHAADAPPPLDATIKKLRPASTRPNTSDHPSELGKCCDASPPVVAKKNDNAADALPPVAATIKKRRLAWTNPNTSDPPAELEKARDASPPIGKANDNKIRGQFFAGNSTCGGVFSHLASLRGHKNAVSGVTLPDDSDTLFSGGKDERLRIWDCHTGQLLASFKMGGEVGSLISEVPWIFVGVPNSIKVWNTKMGTQTCLDGPNGQVHSLAAANGLLFAGVQDGSILTWKIDSENNSLELAASLVAHKLTVTSFMVGDMLYSASMDHTIKVWNLNTLECVQTVIEHKLAVLSLLRYDKFLISCSLDNTIKIWTTTKGGNLKLVYSHQEDHGPVCLRGIQGAPILLSSCSDNSIRIYELPSFIDRGYIGCKEEIDSIQVSPGGYLYIGHVTGLLDVWKCETASI</sequence>
<dbReference type="InterPro" id="IPR044715">
    <property type="entry name" value="WDR86-like"/>
</dbReference>
<dbReference type="SMART" id="SM00320">
    <property type="entry name" value="WD40"/>
    <property type="match status" value="6"/>
</dbReference>
<accession>A0A8J5FEQ7</accession>
<evidence type="ECO:0000256" key="1">
    <source>
        <dbReference type="PROSITE-ProRule" id="PRU00221"/>
    </source>
</evidence>
<protein>
    <recommendedName>
        <fullName evidence="4">C3H1-type domain-containing protein</fullName>
    </recommendedName>
</protein>
<gene>
    <name evidence="5" type="ORF">ZIOFF_054916</name>
</gene>
<proteinExistence type="predicted"/>
<evidence type="ECO:0000313" key="6">
    <source>
        <dbReference type="Proteomes" id="UP000734854"/>
    </source>
</evidence>
<dbReference type="InterPro" id="IPR001680">
    <property type="entry name" value="WD40_rpt"/>
</dbReference>
<dbReference type="Pfam" id="PF00400">
    <property type="entry name" value="WD40"/>
    <property type="match status" value="3"/>
</dbReference>
<dbReference type="OrthoDB" id="59941at2759"/>
<organism evidence="5 6">
    <name type="scientific">Zingiber officinale</name>
    <name type="common">Ginger</name>
    <name type="synonym">Amomum zingiber</name>
    <dbReference type="NCBI Taxonomy" id="94328"/>
    <lineage>
        <taxon>Eukaryota</taxon>
        <taxon>Viridiplantae</taxon>
        <taxon>Streptophyta</taxon>
        <taxon>Embryophyta</taxon>
        <taxon>Tracheophyta</taxon>
        <taxon>Spermatophyta</taxon>
        <taxon>Magnoliopsida</taxon>
        <taxon>Liliopsida</taxon>
        <taxon>Zingiberales</taxon>
        <taxon>Zingiberaceae</taxon>
        <taxon>Zingiber</taxon>
    </lineage>
</organism>
<dbReference type="PROSITE" id="PS50294">
    <property type="entry name" value="WD_REPEATS_REGION"/>
    <property type="match status" value="1"/>
</dbReference>
<dbReference type="GO" id="GO:0008270">
    <property type="term" value="F:zinc ion binding"/>
    <property type="evidence" value="ECO:0007669"/>
    <property type="project" value="UniProtKB-KW"/>
</dbReference>
<evidence type="ECO:0000256" key="2">
    <source>
        <dbReference type="PROSITE-ProRule" id="PRU00723"/>
    </source>
</evidence>
<keyword evidence="2" id="KW-0479">Metal-binding</keyword>
<keyword evidence="2" id="KW-0863">Zinc-finger</keyword>
<reference evidence="5 6" key="1">
    <citation type="submission" date="2020-08" db="EMBL/GenBank/DDBJ databases">
        <title>Plant Genome Project.</title>
        <authorList>
            <person name="Zhang R.-G."/>
        </authorList>
    </citation>
    <scope>NUCLEOTIDE SEQUENCE [LARGE SCALE GENOMIC DNA]</scope>
    <source>
        <tissue evidence="5">Rhizome</tissue>
    </source>
</reference>
<dbReference type="InterPro" id="IPR000571">
    <property type="entry name" value="Znf_CCCH"/>
</dbReference>
<dbReference type="PROSITE" id="PS50082">
    <property type="entry name" value="WD_REPEATS_2"/>
    <property type="match status" value="2"/>
</dbReference>
<feature type="repeat" description="WD" evidence="1">
    <location>
        <begin position="218"/>
        <end position="259"/>
    </location>
</feature>
<dbReference type="PROSITE" id="PS50103">
    <property type="entry name" value="ZF_C3H1"/>
    <property type="match status" value="1"/>
</dbReference>
<dbReference type="PROSITE" id="PS00678">
    <property type="entry name" value="WD_REPEATS_1"/>
    <property type="match status" value="1"/>
</dbReference>
<keyword evidence="6" id="KW-1185">Reference proteome</keyword>
<feature type="domain" description="C3H1-type" evidence="4">
    <location>
        <begin position="27"/>
        <end position="53"/>
    </location>
</feature>
<dbReference type="AlphaFoldDB" id="A0A8J5FEQ7"/>
<feature type="repeat" description="WD" evidence="1">
    <location>
        <begin position="341"/>
        <end position="379"/>
    </location>
</feature>
<dbReference type="PANTHER" id="PTHR44489:SF1">
    <property type="entry name" value="ZINC FINGER CCCH DOMAIN-CONTAINING PROTEIN 63"/>
    <property type="match status" value="1"/>
</dbReference>
<evidence type="ECO:0000256" key="3">
    <source>
        <dbReference type="SAM" id="MobiDB-lite"/>
    </source>
</evidence>
<keyword evidence="1" id="KW-0853">WD repeat</keyword>